<dbReference type="InterPro" id="IPR016039">
    <property type="entry name" value="Thiolase-like"/>
</dbReference>
<dbReference type="GO" id="GO:0005739">
    <property type="term" value="C:mitochondrion"/>
    <property type="evidence" value="ECO:0007669"/>
    <property type="project" value="TreeGrafter"/>
</dbReference>
<dbReference type="PANTHER" id="PTHR18919:SF156">
    <property type="entry name" value="ACETYL-COA ACETYLTRANSFERASE, MITOCHONDRIAL"/>
    <property type="match status" value="1"/>
</dbReference>
<dbReference type="PANTHER" id="PTHR18919">
    <property type="entry name" value="ACETYL-COA C-ACYLTRANSFERASE"/>
    <property type="match status" value="1"/>
</dbReference>
<evidence type="ECO:0000256" key="6">
    <source>
        <dbReference type="ARBA" id="ARBA00023315"/>
    </source>
</evidence>
<keyword evidence="3" id="KW-0808">Transferase</keyword>
<dbReference type="CDD" id="cd00751">
    <property type="entry name" value="thiolase"/>
    <property type="match status" value="1"/>
</dbReference>
<dbReference type="EMBL" id="CAJMWW010000086">
    <property type="protein sequence ID" value="CAE6434352.1"/>
    <property type="molecule type" value="Genomic_DNA"/>
</dbReference>
<dbReference type="FunFam" id="3.40.47.10:FF:000007">
    <property type="entry name" value="acetyl-CoA acetyltransferase, mitochondrial"/>
    <property type="match status" value="1"/>
</dbReference>
<feature type="compositionally biased region" description="Pro residues" evidence="7">
    <location>
        <begin position="856"/>
        <end position="870"/>
    </location>
</feature>
<comment type="similarity">
    <text evidence="1">Belongs to the thiolase-like superfamily. Thiolase family.</text>
</comment>
<protein>
    <recommendedName>
        <fullName evidence="2">acetyl-CoA C-acetyltransferase</fullName>
        <ecNumber evidence="2">2.3.1.9</ecNumber>
    </recommendedName>
</protein>
<reference evidence="9" key="1">
    <citation type="submission" date="2021-01" db="EMBL/GenBank/DDBJ databases">
        <authorList>
            <person name="Kaushik A."/>
        </authorList>
    </citation>
    <scope>NUCLEOTIDE SEQUENCE</scope>
    <source>
        <strain evidence="9">AG3-T5</strain>
    </source>
</reference>
<evidence type="ECO:0000256" key="3">
    <source>
        <dbReference type="ARBA" id="ARBA00022679"/>
    </source>
</evidence>
<dbReference type="SMART" id="SM00239">
    <property type="entry name" value="C2"/>
    <property type="match status" value="1"/>
</dbReference>
<dbReference type="CDD" id="cd08681">
    <property type="entry name" value="C2_fungal_Inn1p-like"/>
    <property type="match status" value="1"/>
</dbReference>
<dbReference type="Pfam" id="PF02803">
    <property type="entry name" value="Thiolase_C"/>
    <property type="match status" value="1"/>
</dbReference>
<feature type="compositionally biased region" description="Low complexity" evidence="7">
    <location>
        <begin position="845"/>
        <end position="855"/>
    </location>
</feature>
<feature type="compositionally biased region" description="Pro residues" evidence="7">
    <location>
        <begin position="1056"/>
        <end position="1070"/>
    </location>
</feature>
<keyword evidence="5" id="KW-0630">Potassium</keyword>
<feature type="compositionally biased region" description="Polar residues" evidence="7">
    <location>
        <begin position="1071"/>
        <end position="1082"/>
    </location>
</feature>
<dbReference type="PROSITE" id="PS00098">
    <property type="entry name" value="THIOLASE_1"/>
    <property type="match status" value="1"/>
</dbReference>
<dbReference type="SUPFAM" id="SSF49562">
    <property type="entry name" value="C2 domain (Calcium/lipid-binding domain, CaLB)"/>
    <property type="match status" value="1"/>
</dbReference>
<feature type="compositionally biased region" description="Low complexity" evidence="7">
    <location>
        <begin position="930"/>
        <end position="942"/>
    </location>
</feature>
<name>A0A8H2XV49_9AGAM</name>
<dbReference type="GO" id="GO:0003985">
    <property type="term" value="F:acetyl-CoA C-acetyltransferase activity"/>
    <property type="evidence" value="ECO:0007669"/>
    <property type="project" value="UniProtKB-EC"/>
</dbReference>
<feature type="compositionally biased region" description="Polar residues" evidence="7">
    <location>
        <begin position="649"/>
        <end position="663"/>
    </location>
</feature>
<evidence type="ECO:0000256" key="1">
    <source>
        <dbReference type="ARBA" id="ARBA00010982"/>
    </source>
</evidence>
<dbReference type="Pfam" id="PF00108">
    <property type="entry name" value="Thiolase_N"/>
    <property type="match status" value="1"/>
</dbReference>
<dbReference type="InterPro" id="IPR035892">
    <property type="entry name" value="C2_domain_sf"/>
</dbReference>
<evidence type="ECO:0000256" key="2">
    <source>
        <dbReference type="ARBA" id="ARBA00012705"/>
    </source>
</evidence>
<gene>
    <name evidence="9" type="ORF">RDB_LOCUS73037</name>
</gene>
<dbReference type="Gene3D" id="2.60.40.150">
    <property type="entry name" value="C2 domain"/>
    <property type="match status" value="1"/>
</dbReference>
<evidence type="ECO:0000313" key="10">
    <source>
        <dbReference type="Proteomes" id="UP000663841"/>
    </source>
</evidence>
<feature type="compositionally biased region" description="Low complexity" evidence="7">
    <location>
        <begin position="956"/>
        <end position="974"/>
    </location>
</feature>
<dbReference type="PROSITE" id="PS50004">
    <property type="entry name" value="C2"/>
    <property type="match status" value="1"/>
</dbReference>
<dbReference type="NCBIfam" id="TIGR01930">
    <property type="entry name" value="AcCoA-C-Actrans"/>
    <property type="match status" value="1"/>
</dbReference>
<feature type="compositionally biased region" description="Pro residues" evidence="7">
    <location>
        <begin position="740"/>
        <end position="754"/>
    </location>
</feature>
<dbReference type="InterPro" id="IPR000008">
    <property type="entry name" value="C2_dom"/>
</dbReference>
<evidence type="ECO:0000313" key="9">
    <source>
        <dbReference type="EMBL" id="CAE6434352.1"/>
    </source>
</evidence>
<feature type="region of interest" description="Disordered" evidence="7">
    <location>
        <begin position="618"/>
        <end position="637"/>
    </location>
</feature>
<dbReference type="InterPro" id="IPR002155">
    <property type="entry name" value="Thiolase"/>
</dbReference>
<dbReference type="Proteomes" id="UP000663841">
    <property type="component" value="Unassembled WGS sequence"/>
</dbReference>
<feature type="compositionally biased region" description="Low complexity" evidence="7">
    <location>
        <begin position="777"/>
        <end position="786"/>
    </location>
</feature>
<dbReference type="Gene3D" id="3.40.47.10">
    <property type="match status" value="2"/>
</dbReference>
<evidence type="ECO:0000256" key="5">
    <source>
        <dbReference type="ARBA" id="ARBA00022958"/>
    </source>
</evidence>
<feature type="compositionally biased region" description="Pro residues" evidence="7">
    <location>
        <begin position="891"/>
        <end position="911"/>
    </location>
</feature>
<dbReference type="InterPro" id="IPR020617">
    <property type="entry name" value="Thiolase_C"/>
</dbReference>
<feature type="region of interest" description="Disordered" evidence="7">
    <location>
        <begin position="570"/>
        <end position="612"/>
    </location>
</feature>
<feature type="compositionally biased region" description="Polar residues" evidence="7">
    <location>
        <begin position="1010"/>
        <end position="1024"/>
    </location>
</feature>
<feature type="region of interest" description="Disordered" evidence="7">
    <location>
        <begin position="644"/>
        <end position="1139"/>
    </location>
</feature>
<evidence type="ECO:0000259" key="8">
    <source>
        <dbReference type="PROSITE" id="PS50004"/>
    </source>
</evidence>
<dbReference type="SUPFAM" id="SSF53901">
    <property type="entry name" value="Thiolase-like"/>
    <property type="match status" value="2"/>
</dbReference>
<keyword evidence="4" id="KW-0479">Metal-binding</keyword>
<feature type="compositionally biased region" description="Low complexity" evidence="7">
    <location>
        <begin position="912"/>
        <end position="922"/>
    </location>
</feature>
<dbReference type="EC" id="2.3.1.9" evidence="2"/>
<feature type="compositionally biased region" description="Low complexity" evidence="7">
    <location>
        <begin position="984"/>
        <end position="995"/>
    </location>
</feature>
<proteinExistence type="inferred from homology"/>
<keyword evidence="6" id="KW-0012">Acyltransferase</keyword>
<sequence length="1139" mass="121018">MLRARHIALRTRLPSTTRVSIRSIMSFSSPNEVVIVSAARTPVGSFQGALKSLTAPQLGVVAVKAALERGQVKPELVDEIYFGNVISAGVGQSPARQVALGAGLPESTDATTINKVCASGLKAITIGAQNVQLGHANVVVAGGMESMSNSPYYHPRVNPPFGHVQAKDSLLVDGLWDAYNDVHMGNCAENTAKKHGISREDQDAHAIESYKRAAKAWESGAFAAEIAPVTITDRKGTTVVKEDEEYKNVKFDKIPTLKPVFQKEGGTVTAANASNLNDGASAVVLTSAAKAAELGLKPLARIVSFADAAIAPIDFPIAPTVALPIALKRAGLKADDIAQFELNEAFSVVVRAAEKIMNIDPAKINPNGGAVALGHAIGNSGCRIVVSLAHSLKPGEYGAAGICNGRDDIDTEGDWDTDRSGIESDGLRARIQKNLPNKRHIGKQDPYCRMSFNQETRRTKAVKRGGQHPEWDEEVRFSIYEDAEDELVRTAGDKTPPPKERFRNIKGGKSMRVSCYADDPREPDLIGEAQVDLTEALTKGEVDEWFTLQNKDKYAGEVYLEMTFWSNARAPAKKKAPRPSIGNPQYGGPGSFTPSTNGSASAPPPSVNTTNEIPAFLRPNRETSPTASVPDSLRPSASALGQPDLYISPYNSQNSLASQTSLPSALEPAGPPYDDFGRLGQNPNHRRDSYPPVRYDQPSSLYSHPSNGAIPQPAYQPSPYDPFSASSLAQSMSNMHIGQPPAPSTFPPPTPAPSFAPSQFGYASPDNVPPPFPQGPSYPGLGYGPPSTTPMPPNGAFQPGFAPNQGNRLASSGFAGPPPIPTPMPFNVPPPVTPFQQPPIPSQTPFPQQHPYQPQQYPPNPTPAPLPQTGPPAGQFVPFSAPPGHAMFPPQHAPPPQSTSPPRGVLPPVPQQQPHGPQHQSTLPPPPQSQPYLSYSPQAPQNLPAPPLQAYNSSGSSRPLPTPQQSQSSSSGASLFGSMPGSFQQSQSPAPSASSYGTVPGSFPPPPLNANGQQWHPSAPMRNNSLPPAPPSLPGPPPPLPSQPQLTTSPVQHNQSPPPKHFQAPPPPPNSSFQSYQSNPETQLPPPPSAYQQPPPHPQQTRQSVPIGGIFPGPSTTTIYPGPPPKPPQMVAPQHNGWQ</sequence>
<feature type="compositionally biased region" description="Polar residues" evidence="7">
    <location>
        <begin position="697"/>
        <end position="706"/>
    </location>
</feature>
<dbReference type="Pfam" id="PF00168">
    <property type="entry name" value="C2"/>
    <property type="match status" value="1"/>
</dbReference>
<feature type="domain" description="C2" evidence="8">
    <location>
        <begin position="403"/>
        <end position="546"/>
    </location>
</feature>
<comment type="caution">
    <text evidence="9">The sequence shown here is derived from an EMBL/GenBank/DDBJ whole genome shotgun (WGS) entry which is preliminary data.</text>
</comment>
<accession>A0A8H2XV49</accession>
<feature type="compositionally biased region" description="Pro residues" evidence="7">
    <location>
        <begin position="767"/>
        <end position="776"/>
    </location>
</feature>
<dbReference type="AlphaFoldDB" id="A0A8H2XV49"/>
<evidence type="ECO:0000256" key="4">
    <source>
        <dbReference type="ARBA" id="ARBA00022723"/>
    </source>
</evidence>
<evidence type="ECO:0000256" key="7">
    <source>
        <dbReference type="SAM" id="MobiDB-lite"/>
    </source>
</evidence>
<organism evidence="9 10">
    <name type="scientific">Rhizoctonia solani</name>
    <dbReference type="NCBI Taxonomy" id="456999"/>
    <lineage>
        <taxon>Eukaryota</taxon>
        <taxon>Fungi</taxon>
        <taxon>Dikarya</taxon>
        <taxon>Basidiomycota</taxon>
        <taxon>Agaricomycotina</taxon>
        <taxon>Agaricomycetes</taxon>
        <taxon>Cantharellales</taxon>
        <taxon>Ceratobasidiaceae</taxon>
        <taxon>Rhizoctonia</taxon>
    </lineage>
</organism>
<dbReference type="GO" id="GO:0046872">
    <property type="term" value="F:metal ion binding"/>
    <property type="evidence" value="ECO:0007669"/>
    <property type="project" value="UniProtKB-KW"/>
</dbReference>
<dbReference type="InterPro" id="IPR020616">
    <property type="entry name" value="Thiolase_N"/>
</dbReference>
<dbReference type="InterPro" id="IPR037791">
    <property type="entry name" value="C2_fungal_Inn1"/>
</dbReference>
<dbReference type="GO" id="GO:0006635">
    <property type="term" value="P:fatty acid beta-oxidation"/>
    <property type="evidence" value="ECO:0007669"/>
    <property type="project" value="TreeGrafter"/>
</dbReference>
<feature type="compositionally biased region" description="Pro residues" evidence="7">
    <location>
        <begin position="1121"/>
        <end position="1130"/>
    </location>
</feature>
<feature type="compositionally biased region" description="Pro residues" evidence="7">
    <location>
        <begin position="816"/>
        <end position="844"/>
    </location>
</feature>
<feature type="compositionally biased region" description="Pro residues" evidence="7">
    <location>
        <begin position="1027"/>
        <end position="1042"/>
    </location>
</feature>
<feature type="compositionally biased region" description="Polar residues" evidence="7">
    <location>
        <begin position="724"/>
        <end position="736"/>
    </location>
</feature>
<dbReference type="InterPro" id="IPR020615">
    <property type="entry name" value="Thiolase_acyl_enz_int_AS"/>
</dbReference>
<feature type="compositionally biased region" description="Pro residues" evidence="7">
    <location>
        <begin position="1083"/>
        <end position="1098"/>
    </location>
</feature>